<accession>A0ABU2NU92</accession>
<name>A0ABU2NU92_9ACTN</name>
<gene>
    <name evidence="2" type="ORF">RM572_16170</name>
</gene>
<comment type="caution">
    <text evidence="2">The sequence shown here is derived from an EMBL/GenBank/DDBJ whole genome shotgun (WGS) entry which is preliminary data.</text>
</comment>
<organism evidence="2 3">
    <name type="scientific">Streptomyces hazeniae</name>
    <dbReference type="NCBI Taxonomy" id="3075538"/>
    <lineage>
        <taxon>Bacteria</taxon>
        <taxon>Bacillati</taxon>
        <taxon>Actinomycetota</taxon>
        <taxon>Actinomycetes</taxon>
        <taxon>Kitasatosporales</taxon>
        <taxon>Streptomycetaceae</taxon>
        <taxon>Streptomyces</taxon>
    </lineage>
</organism>
<evidence type="ECO:0000313" key="2">
    <source>
        <dbReference type="EMBL" id="MDT0380290.1"/>
    </source>
</evidence>
<evidence type="ECO:0000256" key="1">
    <source>
        <dbReference type="SAM" id="MobiDB-lite"/>
    </source>
</evidence>
<dbReference type="RefSeq" id="WP_311674044.1">
    <property type="nucleotide sequence ID" value="NZ_JAVREQ010000013.1"/>
</dbReference>
<feature type="region of interest" description="Disordered" evidence="1">
    <location>
        <begin position="1"/>
        <end position="35"/>
    </location>
</feature>
<sequence length="118" mass="12238">MTAPGTPRPKSPTGRHDPAAPAQRPDDVPAVGAEKDAAEGVVVALRLDPHPAAGPQPMGWLRITAPGRGAVPTAHSWCACGRDRSAVGHRKVPALVEEHTAHRTACPLLVGRTEETAA</sequence>
<feature type="compositionally biased region" description="Pro residues" evidence="1">
    <location>
        <begin position="1"/>
        <end position="10"/>
    </location>
</feature>
<keyword evidence="3" id="KW-1185">Reference proteome</keyword>
<reference evidence="3" key="1">
    <citation type="submission" date="2023-07" db="EMBL/GenBank/DDBJ databases">
        <title>30 novel species of actinomycetes from the DSMZ collection.</title>
        <authorList>
            <person name="Nouioui I."/>
        </authorList>
    </citation>
    <scope>NUCLEOTIDE SEQUENCE [LARGE SCALE GENOMIC DNA]</scope>
    <source>
        <strain evidence="3">DSM 42041</strain>
    </source>
</reference>
<dbReference type="Proteomes" id="UP001183414">
    <property type="component" value="Unassembled WGS sequence"/>
</dbReference>
<proteinExistence type="predicted"/>
<protein>
    <submittedName>
        <fullName evidence="2">Uncharacterized protein</fullName>
    </submittedName>
</protein>
<evidence type="ECO:0000313" key="3">
    <source>
        <dbReference type="Proteomes" id="UP001183414"/>
    </source>
</evidence>
<dbReference type="EMBL" id="JAVREQ010000013">
    <property type="protein sequence ID" value="MDT0380290.1"/>
    <property type="molecule type" value="Genomic_DNA"/>
</dbReference>